<evidence type="ECO:0000256" key="4">
    <source>
        <dbReference type="ARBA" id="ARBA00012438"/>
    </source>
</evidence>
<dbReference type="PROSITE" id="PS50109">
    <property type="entry name" value="HIS_KIN"/>
    <property type="match status" value="1"/>
</dbReference>
<dbReference type="Gene3D" id="6.10.340.10">
    <property type="match status" value="1"/>
</dbReference>
<evidence type="ECO:0000259" key="15">
    <source>
        <dbReference type="PROSITE" id="PS50885"/>
    </source>
</evidence>
<comment type="subcellular location">
    <subcellularLocation>
        <location evidence="2">Cell membrane</location>
    </subcellularLocation>
    <subcellularLocation>
        <location evidence="3">Membrane raft</location>
        <topology evidence="3">Multi-pass membrane protein</topology>
    </subcellularLocation>
</comment>
<dbReference type="InterPro" id="IPR036890">
    <property type="entry name" value="HATPase_C_sf"/>
</dbReference>
<dbReference type="Gene3D" id="3.30.565.10">
    <property type="entry name" value="Histidine kinase-like ATPase, C-terminal domain"/>
    <property type="match status" value="1"/>
</dbReference>
<dbReference type="FunFam" id="1.10.287.130:FF:000001">
    <property type="entry name" value="Two-component sensor histidine kinase"/>
    <property type="match status" value="1"/>
</dbReference>
<evidence type="ECO:0000313" key="17">
    <source>
        <dbReference type="EMBL" id="WFG39001.1"/>
    </source>
</evidence>
<dbReference type="CDD" id="cd00075">
    <property type="entry name" value="HATPase"/>
    <property type="match status" value="1"/>
</dbReference>
<dbReference type="InterPro" id="IPR035965">
    <property type="entry name" value="PAS-like_dom_sf"/>
</dbReference>
<dbReference type="PRINTS" id="PR00344">
    <property type="entry name" value="BCTRLSENSOR"/>
</dbReference>
<dbReference type="Proteomes" id="UP001321249">
    <property type="component" value="Unassembled WGS sequence"/>
</dbReference>
<dbReference type="GO" id="GO:0045121">
    <property type="term" value="C:membrane raft"/>
    <property type="evidence" value="ECO:0007669"/>
    <property type="project" value="UniProtKB-SubCell"/>
</dbReference>
<evidence type="ECO:0000256" key="1">
    <source>
        <dbReference type="ARBA" id="ARBA00000085"/>
    </source>
</evidence>
<dbReference type="InterPro" id="IPR050736">
    <property type="entry name" value="Sensor_HK_Regulatory"/>
</dbReference>
<keyword evidence="11" id="KW-0902">Two-component regulatory system</keyword>
<keyword evidence="5" id="KW-1003">Cell membrane</keyword>
<dbReference type="EMBL" id="WMBE01000001">
    <property type="protein sequence ID" value="MDG0866280.1"/>
    <property type="molecule type" value="Genomic_DNA"/>
</dbReference>
<evidence type="ECO:0000256" key="10">
    <source>
        <dbReference type="ARBA" id="ARBA00022840"/>
    </source>
</evidence>
<dbReference type="GO" id="GO:0005886">
    <property type="term" value="C:plasma membrane"/>
    <property type="evidence" value="ECO:0007669"/>
    <property type="project" value="UniProtKB-SubCell"/>
</dbReference>
<dbReference type="InterPro" id="IPR003660">
    <property type="entry name" value="HAMP_dom"/>
</dbReference>
<keyword evidence="8" id="KW-0547">Nucleotide-binding</keyword>
<dbReference type="FunFam" id="3.30.565.10:FF:000023">
    <property type="entry name" value="PAS domain-containing sensor histidine kinase"/>
    <property type="match status" value="1"/>
</dbReference>
<dbReference type="SMART" id="SM00304">
    <property type="entry name" value="HAMP"/>
    <property type="match status" value="1"/>
</dbReference>
<evidence type="ECO:0000256" key="8">
    <source>
        <dbReference type="ARBA" id="ARBA00022741"/>
    </source>
</evidence>
<dbReference type="InterPro" id="IPR005467">
    <property type="entry name" value="His_kinase_dom"/>
</dbReference>
<keyword evidence="9" id="KW-0418">Kinase</keyword>
<evidence type="ECO:0000313" key="19">
    <source>
        <dbReference type="Proteomes" id="UP001321249"/>
    </source>
</evidence>
<dbReference type="GO" id="GO:0005524">
    <property type="term" value="F:ATP binding"/>
    <property type="evidence" value="ECO:0007669"/>
    <property type="project" value="UniProtKB-KW"/>
</dbReference>
<dbReference type="InterPro" id="IPR003594">
    <property type="entry name" value="HATPase_dom"/>
</dbReference>
<keyword evidence="6" id="KW-0597">Phosphoprotein</keyword>
<dbReference type="SUPFAM" id="SSF55785">
    <property type="entry name" value="PYP-like sensor domain (PAS domain)"/>
    <property type="match status" value="1"/>
</dbReference>
<dbReference type="InterPro" id="IPR000014">
    <property type="entry name" value="PAS"/>
</dbReference>
<evidence type="ECO:0000256" key="6">
    <source>
        <dbReference type="ARBA" id="ARBA00022553"/>
    </source>
</evidence>
<dbReference type="GO" id="GO:0000155">
    <property type="term" value="F:phosphorelay sensor kinase activity"/>
    <property type="evidence" value="ECO:0007669"/>
    <property type="project" value="InterPro"/>
</dbReference>
<dbReference type="SMART" id="SM00388">
    <property type="entry name" value="HisKA"/>
    <property type="match status" value="1"/>
</dbReference>
<dbReference type="SUPFAM" id="SSF47384">
    <property type="entry name" value="Homodimeric domain of signal transducing histidine kinase"/>
    <property type="match status" value="1"/>
</dbReference>
<feature type="domain" description="HAMP" evidence="15">
    <location>
        <begin position="49"/>
        <end position="101"/>
    </location>
</feature>
<dbReference type="InterPro" id="IPR036097">
    <property type="entry name" value="HisK_dim/P_sf"/>
</dbReference>
<evidence type="ECO:0000256" key="3">
    <source>
        <dbReference type="ARBA" id="ARBA00004314"/>
    </source>
</evidence>
<reference evidence="17" key="2">
    <citation type="journal article" date="2023" name="Nat. Commun.">
        <title>Cultivation of marine bacteria of the SAR202 clade.</title>
        <authorList>
            <person name="Lim Y."/>
            <person name="Seo J.H."/>
            <person name="Giovannoni S.J."/>
            <person name="Kang I."/>
            <person name="Cho J.C."/>
        </authorList>
    </citation>
    <scope>NUCLEOTIDE SEQUENCE</scope>
    <source>
        <strain evidence="17">JH1073</strain>
    </source>
</reference>
<accession>A0AAJ5ZHW8</accession>
<keyword evidence="13" id="KW-0812">Transmembrane</keyword>
<dbReference type="PROSITE" id="PS50885">
    <property type="entry name" value="HAMP"/>
    <property type="match status" value="1"/>
</dbReference>
<dbReference type="Pfam" id="PF13188">
    <property type="entry name" value="PAS_8"/>
    <property type="match status" value="1"/>
</dbReference>
<dbReference type="EC" id="2.7.13.3" evidence="4"/>
<evidence type="ECO:0000256" key="7">
    <source>
        <dbReference type="ARBA" id="ARBA00022679"/>
    </source>
</evidence>
<dbReference type="SMART" id="SM00387">
    <property type="entry name" value="HATPase_c"/>
    <property type="match status" value="1"/>
</dbReference>
<evidence type="ECO:0000256" key="9">
    <source>
        <dbReference type="ARBA" id="ARBA00022777"/>
    </source>
</evidence>
<evidence type="ECO:0000313" key="16">
    <source>
        <dbReference type="EMBL" id="MDG0866280.1"/>
    </source>
</evidence>
<keyword evidence="10" id="KW-0067">ATP-binding</keyword>
<dbReference type="RefSeq" id="WP_342822279.1">
    <property type="nucleotide sequence ID" value="NZ_CP046146.1"/>
</dbReference>
<proteinExistence type="predicted"/>
<keyword evidence="18" id="KW-1185">Reference proteome</keyword>
<reference evidence="18" key="3">
    <citation type="submission" date="2023-06" db="EMBL/GenBank/DDBJ databases">
        <title>Pangenomics reveal diversification of enzyme families and niche specialization in globally abundant SAR202 bacteria.</title>
        <authorList>
            <person name="Saw J.H.W."/>
        </authorList>
    </citation>
    <scope>NUCLEOTIDE SEQUENCE [LARGE SCALE GENOMIC DNA]</scope>
    <source>
        <strain evidence="18">JH1073</strain>
    </source>
</reference>
<evidence type="ECO:0000256" key="2">
    <source>
        <dbReference type="ARBA" id="ARBA00004236"/>
    </source>
</evidence>
<dbReference type="EMBL" id="CP046147">
    <property type="protein sequence ID" value="WFG39001.1"/>
    <property type="molecule type" value="Genomic_DNA"/>
</dbReference>
<dbReference type="PANTHER" id="PTHR43711:SF1">
    <property type="entry name" value="HISTIDINE KINASE 1"/>
    <property type="match status" value="1"/>
</dbReference>
<keyword evidence="12 13" id="KW-0472">Membrane</keyword>
<gene>
    <name evidence="16" type="ORF">GKO46_04235</name>
    <name evidence="17" type="ORF">GKO48_05025</name>
</gene>
<dbReference type="AlphaFoldDB" id="A0AAJ5ZHW8"/>
<dbReference type="Pfam" id="PF00512">
    <property type="entry name" value="HisKA"/>
    <property type="match status" value="1"/>
</dbReference>
<keyword evidence="7" id="KW-0808">Transferase</keyword>
<protein>
    <recommendedName>
        <fullName evidence="4">histidine kinase</fullName>
        <ecNumber evidence="4">2.7.13.3</ecNumber>
    </recommendedName>
</protein>
<comment type="catalytic activity">
    <reaction evidence="1">
        <text>ATP + protein L-histidine = ADP + protein N-phospho-L-histidine.</text>
        <dbReference type="EC" id="2.7.13.3"/>
    </reaction>
</comment>
<keyword evidence="13" id="KW-1133">Transmembrane helix</keyword>
<sequence length="446" mass="48110">MGNVSLRWRMLIETGGLVALVAAGALWLGVLGTVLAGIVAVVAVVFLSLRITSQFSELTEDVVRMTSIERSHRLDPTGPAELTRLARAVNRLVDRVDETISEDGAERIRLASILDSMREGVVVVDDQGVIESANPASIELLSSLGEVEPGMQLTSLTNHPDVIGVVTRSLESEKTVSSEIELFDNQRTLMAVSTPFPRPESDAARALLLLTDLTDLRRLDTTRREFVSNASHELRTPLAGIRASAETLQRGAIDDPEGRAQFLKMIREDVDRMDALITEMLELSRLESGEASLVFADVEPAKLVDTAVKQFSAIAVDSELKLETKLADDLPLVSVDAEKIDHVFTNLISNAVKWTPAGGTVVVKGWVDDGTVWFSIADSGLGIDPEHLPHIFERFFKTDPARTQPGTGLGLSIARHIVDAHGGVISATSTVGEGSEFAFTVASSNS</sequence>
<evidence type="ECO:0000256" key="13">
    <source>
        <dbReference type="SAM" id="Phobius"/>
    </source>
</evidence>
<name>A0AAJ5ZHW8_9CHLR</name>
<evidence type="ECO:0000256" key="11">
    <source>
        <dbReference type="ARBA" id="ARBA00023012"/>
    </source>
</evidence>
<evidence type="ECO:0000256" key="5">
    <source>
        <dbReference type="ARBA" id="ARBA00022475"/>
    </source>
</evidence>
<organism evidence="17 18">
    <name type="scientific">Candidatus Lucifugimonas marina</name>
    <dbReference type="NCBI Taxonomy" id="3038979"/>
    <lineage>
        <taxon>Bacteria</taxon>
        <taxon>Bacillati</taxon>
        <taxon>Chloroflexota</taxon>
        <taxon>Dehalococcoidia</taxon>
        <taxon>SAR202 cluster</taxon>
        <taxon>Candidatus Lucifugimonadales</taxon>
        <taxon>Candidatus Lucifugimonadaceae</taxon>
        <taxon>Candidatus Lucifugimonas</taxon>
    </lineage>
</organism>
<dbReference type="InterPro" id="IPR003661">
    <property type="entry name" value="HisK_dim/P_dom"/>
</dbReference>
<dbReference type="Gene3D" id="3.30.450.20">
    <property type="entry name" value="PAS domain"/>
    <property type="match status" value="1"/>
</dbReference>
<dbReference type="PANTHER" id="PTHR43711">
    <property type="entry name" value="TWO-COMPONENT HISTIDINE KINASE"/>
    <property type="match status" value="1"/>
</dbReference>
<dbReference type="Proteomes" id="UP001219901">
    <property type="component" value="Chromosome"/>
</dbReference>
<dbReference type="InterPro" id="IPR004358">
    <property type="entry name" value="Sig_transdc_His_kin-like_C"/>
</dbReference>
<evidence type="ECO:0000259" key="14">
    <source>
        <dbReference type="PROSITE" id="PS50109"/>
    </source>
</evidence>
<reference evidence="18 19" key="1">
    <citation type="submission" date="2019-11" db="EMBL/GenBank/DDBJ databases">
        <authorList>
            <person name="Cho J.-C."/>
        </authorList>
    </citation>
    <scope>NUCLEOTIDE SEQUENCE [LARGE SCALE GENOMIC DNA]</scope>
    <source>
        <strain evidence="17 18">JH1073</strain>
        <strain evidence="16 19">JH702</strain>
    </source>
</reference>
<feature type="domain" description="Histidine kinase" evidence="14">
    <location>
        <begin position="229"/>
        <end position="445"/>
    </location>
</feature>
<evidence type="ECO:0000256" key="12">
    <source>
        <dbReference type="ARBA" id="ARBA00023136"/>
    </source>
</evidence>
<dbReference type="Gene3D" id="1.10.287.130">
    <property type="match status" value="1"/>
</dbReference>
<evidence type="ECO:0000313" key="18">
    <source>
        <dbReference type="Proteomes" id="UP001219901"/>
    </source>
</evidence>
<dbReference type="SUPFAM" id="SSF55874">
    <property type="entry name" value="ATPase domain of HSP90 chaperone/DNA topoisomerase II/histidine kinase"/>
    <property type="match status" value="1"/>
</dbReference>
<dbReference type="SMART" id="SM00091">
    <property type="entry name" value="PAS"/>
    <property type="match status" value="1"/>
</dbReference>
<feature type="transmembrane region" description="Helical" evidence="13">
    <location>
        <begin position="20"/>
        <end position="47"/>
    </location>
</feature>
<dbReference type="Pfam" id="PF02518">
    <property type="entry name" value="HATPase_c"/>
    <property type="match status" value="1"/>
</dbReference>
<dbReference type="CDD" id="cd00082">
    <property type="entry name" value="HisKA"/>
    <property type="match status" value="1"/>
</dbReference>